<feature type="non-terminal residue" evidence="1">
    <location>
        <position position="1"/>
    </location>
</feature>
<sequence length="135" mass="15796">IIEKDLSVGLGMQIQDEIYWRIYSEKYWIDCEDPYIVPHENELYIVVPYKTYEYHFAFPTFYTVPKWGGVVLVNSDGELTWLTPEVTISNVLRSYLVSRCGFESRRSKKEKSAGSRRFQHLTCFPSPSERTALSP</sequence>
<dbReference type="EMBL" id="BARV01006097">
    <property type="protein sequence ID" value="GAI07971.1"/>
    <property type="molecule type" value="Genomic_DNA"/>
</dbReference>
<name>X1LQ86_9ZZZZ</name>
<organism evidence="1">
    <name type="scientific">marine sediment metagenome</name>
    <dbReference type="NCBI Taxonomy" id="412755"/>
    <lineage>
        <taxon>unclassified sequences</taxon>
        <taxon>metagenomes</taxon>
        <taxon>ecological metagenomes</taxon>
    </lineage>
</organism>
<evidence type="ECO:0000313" key="1">
    <source>
        <dbReference type="EMBL" id="GAI07971.1"/>
    </source>
</evidence>
<protein>
    <submittedName>
        <fullName evidence="1">Uncharacterized protein</fullName>
    </submittedName>
</protein>
<dbReference type="AlphaFoldDB" id="X1LQ86"/>
<comment type="caution">
    <text evidence="1">The sequence shown here is derived from an EMBL/GenBank/DDBJ whole genome shotgun (WGS) entry which is preliminary data.</text>
</comment>
<reference evidence="1" key="1">
    <citation type="journal article" date="2014" name="Front. Microbiol.">
        <title>High frequency of phylogenetically diverse reductive dehalogenase-homologous genes in deep subseafloor sedimentary metagenomes.</title>
        <authorList>
            <person name="Kawai M."/>
            <person name="Futagami T."/>
            <person name="Toyoda A."/>
            <person name="Takaki Y."/>
            <person name="Nishi S."/>
            <person name="Hori S."/>
            <person name="Arai W."/>
            <person name="Tsubouchi T."/>
            <person name="Morono Y."/>
            <person name="Uchiyama I."/>
            <person name="Ito T."/>
            <person name="Fujiyama A."/>
            <person name="Inagaki F."/>
            <person name="Takami H."/>
        </authorList>
    </citation>
    <scope>NUCLEOTIDE SEQUENCE</scope>
    <source>
        <strain evidence="1">Expedition CK06-06</strain>
    </source>
</reference>
<proteinExistence type="predicted"/>
<accession>X1LQ86</accession>
<gene>
    <name evidence="1" type="ORF">S06H3_12463</name>
</gene>